<dbReference type="Pfam" id="PF00847">
    <property type="entry name" value="AP2"/>
    <property type="match status" value="1"/>
</dbReference>
<evidence type="ECO:0000256" key="1">
    <source>
        <dbReference type="ARBA" id="ARBA00004123"/>
    </source>
</evidence>
<feature type="domain" description="AP2/ERF" evidence="8">
    <location>
        <begin position="102"/>
        <end position="159"/>
    </location>
</feature>
<dbReference type="OrthoDB" id="783454at2759"/>
<dbReference type="Proteomes" id="UP000734854">
    <property type="component" value="Unassembled WGS sequence"/>
</dbReference>
<keyword evidence="3" id="KW-0238">DNA-binding</keyword>
<protein>
    <recommendedName>
        <fullName evidence="8">AP2/ERF domain-containing protein</fullName>
    </recommendedName>
</protein>
<feature type="region of interest" description="Disordered" evidence="7">
    <location>
        <begin position="1"/>
        <end position="104"/>
    </location>
</feature>
<dbReference type="GO" id="GO:0003677">
    <property type="term" value="F:DNA binding"/>
    <property type="evidence" value="ECO:0007669"/>
    <property type="project" value="UniProtKB-KW"/>
</dbReference>
<dbReference type="GO" id="GO:0003700">
    <property type="term" value="F:DNA-binding transcription factor activity"/>
    <property type="evidence" value="ECO:0007669"/>
    <property type="project" value="InterPro"/>
</dbReference>
<dbReference type="InterPro" id="IPR051032">
    <property type="entry name" value="AP2/ERF_TF_ERF_subfamily"/>
</dbReference>
<dbReference type="SMART" id="SM00380">
    <property type="entry name" value="AP2"/>
    <property type="match status" value="1"/>
</dbReference>
<dbReference type="AlphaFoldDB" id="A0A8J5G7F1"/>
<dbReference type="FunFam" id="3.30.730.10:FF:000001">
    <property type="entry name" value="Ethylene-responsive transcription factor 2"/>
    <property type="match status" value="1"/>
</dbReference>
<feature type="compositionally biased region" description="Low complexity" evidence="7">
    <location>
        <begin position="21"/>
        <end position="56"/>
    </location>
</feature>
<evidence type="ECO:0000313" key="10">
    <source>
        <dbReference type="Proteomes" id="UP000734854"/>
    </source>
</evidence>
<dbReference type="CDD" id="cd00018">
    <property type="entry name" value="AP2"/>
    <property type="match status" value="1"/>
</dbReference>
<name>A0A8J5G7F1_ZINOF</name>
<evidence type="ECO:0000256" key="3">
    <source>
        <dbReference type="ARBA" id="ARBA00023125"/>
    </source>
</evidence>
<keyword evidence="10" id="KW-1185">Reference proteome</keyword>
<dbReference type="PANTHER" id="PTHR31985:SF130">
    <property type="entry name" value="ETHYLENE-RESPONSIVE TRANSCRIPTION FACTOR ERF034"/>
    <property type="match status" value="1"/>
</dbReference>
<proteinExistence type="inferred from homology"/>
<dbReference type="EMBL" id="JACMSC010000011">
    <property type="protein sequence ID" value="KAG6501858.1"/>
    <property type="molecule type" value="Genomic_DNA"/>
</dbReference>
<comment type="caution">
    <text evidence="9">The sequence shown here is derived from an EMBL/GenBank/DDBJ whole genome shotgun (WGS) entry which is preliminary data.</text>
</comment>
<evidence type="ECO:0000256" key="4">
    <source>
        <dbReference type="ARBA" id="ARBA00023163"/>
    </source>
</evidence>
<evidence type="ECO:0000256" key="6">
    <source>
        <dbReference type="ARBA" id="ARBA00024343"/>
    </source>
</evidence>
<gene>
    <name evidence="9" type="ORF">ZIOFF_041742</name>
</gene>
<dbReference type="PANTHER" id="PTHR31985">
    <property type="entry name" value="ETHYLENE-RESPONSIVE TRANSCRIPTION FACTOR ERF042-RELATED"/>
    <property type="match status" value="1"/>
</dbReference>
<evidence type="ECO:0000256" key="2">
    <source>
        <dbReference type="ARBA" id="ARBA00023015"/>
    </source>
</evidence>
<evidence type="ECO:0000259" key="8">
    <source>
        <dbReference type="PROSITE" id="PS51032"/>
    </source>
</evidence>
<accession>A0A8J5G7F1</accession>
<comment type="similarity">
    <text evidence="6">Belongs to the AP2/ERF transcription factor family. ERF subfamily.</text>
</comment>
<dbReference type="PROSITE" id="PS51032">
    <property type="entry name" value="AP2_ERF"/>
    <property type="match status" value="1"/>
</dbReference>
<feature type="compositionally biased region" description="Polar residues" evidence="7">
    <location>
        <begin position="57"/>
        <end position="67"/>
    </location>
</feature>
<organism evidence="9 10">
    <name type="scientific">Zingiber officinale</name>
    <name type="common">Ginger</name>
    <name type="synonym">Amomum zingiber</name>
    <dbReference type="NCBI Taxonomy" id="94328"/>
    <lineage>
        <taxon>Eukaryota</taxon>
        <taxon>Viridiplantae</taxon>
        <taxon>Streptophyta</taxon>
        <taxon>Embryophyta</taxon>
        <taxon>Tracheophyta</taxon>
        <taxon>Spermatophyta</taxon>
        <taxon>Magnoliopsida</taxon>
        <taxon>Liliopsida</taxon>
        <taxon>Zingiberales</taxon>
        <taxon>Zingiberaceae</taxon>
        <taxon>Zingiber</taxon>
    </lineage>
</organism>
<keyword evidence="4" id="KW-0804">Transcription</keyword>
<dbReference type="InterPro" id="IPR001471">
    <property type="entry name" value="AP2/ERF_dom"/>
</dbReference>
<evidence type="ECO:0000256" key="7">
    <source>
        <dbReference type="SAM" id="MobiDB-lite"/>
    </source>
</evidence>
<feature type="compositionally biased region" description="Basic residues" evidence="7">
    <location>
        <begin position="68"/>
        <end position="78"/>
    </location>
</feature>
<comment type="subcellular location">
    <subcellularLocation>
        <location evidence="1">Nucleus</location>
    </subcellularLocation>
</comment>
<sequence>MRPPHHQNYLSAGTMEDREPNNSASFSSTTAAAAVTAISSSSSFSSIPSSSGPNASPQSAHTVSNNTKARKCSSRSKKREAEAAAADAAGAKKKTSDGKHPVYSGVRKRSWGKWVSEIREPRKKSRIWLGTFPTAEMAARAHDVAALAIKGQEARLNFPHLAAELPRPASASPKDIQAAAALAAACTSFECGRDPMPPDAASTPSTSDSDEMLFDLPDLFLDGREGFCYSTSSSSSSWLLVAPEDAIEFRIEEPFLWEHY</sequence>
<evidence type="ECO:0000313" key="9">
    <source>
        <dbReference type="EMBL" id="KAG6501858.1"/>
    </source>
</evidence>
<dbReference type="GO" id="GO:0005634">
    <property type="term" value="C:nucleus"/>
    <property type="evidence" value="ECO:0007669"/>
    <property type="project" value="UniProtKB-SubCell"/>
</dbReference>
<keyword evidence="5" id="KW-0539">Nucleus</keyword>
<keyword evidence="2" id="KW-0805">Transcription regulation</keyword>
<evidence type="ECO:0000256" key="5">
    <source>
        <dbReference type="ARBA" id="ARBA00023242"/>
    </source>
</evidence>
<reference evidence="9 10" key="1">
    <citation type="submission" date="2020-08" db="EMBL/GenBank/DDBJ databases">
        <title>Plant Genome Project.</title>
        <authorList>
            <person name="Zhang R.-G."/>
        </authorList>
    </citation>
    <scope>NUCLEOTIDE SEQUENCE [LARGE SCALE GENOMIC DNA]</scope>
    <source>
        <tissue evidence="9">Rhizome</tissue>
    </source>
</reference>